<accession>A0A834FQB6</accession>
<gene>
    <name evidence="1" type="ORF">FQA47_015437</name>
</gene>
<proteinExistence type="predicted"/>
<evidence type="ECO:0000313" key="1">
    <source>
        <dbReference type="EMBL" id="KAF6738413.1"/>
    </source>
</evidence>
<evidence type="ECO:0000313" key="2">
    <source>
        <dbReference type="Proteomes" id="UP000646548"/>
    </source>
</evidence>
<reference evidence="1" key="1">
    <citation type="journal article" name="BMC Genomics">
        <title>Long-read sequencing and de novo genome assembly of marine medaka (Oryzias melastigma).</title>
        <authorList>
            <person name="Liang P."/>
            <person name="Saqib H.S.A."/>
            <person name="Ni X."/>
            <person name="Shen Y."/>
        </authorList>
    </citation>
    <scope>NUCLEOTIDE SEQUENCE</scope>
    <source>
        <strain evidence="1">Bigg-433</strain>
    </source>
</reference>
<name>A0A834FQB6_ORYME</name>
<organism evidence="1 2">
    <name type="scientific">Oryzias melastigma</name>
    <name type="common">Marine medaka</name>
    <dbReference type="NCBI Taxonomy" id="30732"/>
    <lineage>
        <taxon>Eukaryota</taxon>
        <taxon>Metazoa</taxon>
        <taxon>Chordata</taxon>
        <taxon>Craniata</taxon>
        <taxon>Vertebrata</taxon>
        <taxon>Euteleostomi</taxon>
        <taxon>Actinopterygii</taxon>
        <taxon>Neopterygii</taxon>
        <taxon>Teleostei</taxon>
        <taxon>Neoteleostei</taxon>
        <taxon>Acanthomorphata</taxon>
        <taxon>Ovalentaria</taxon>
        <taxon>Atherinomorphae</taxon>
        <taxon>Beloniformes</taxon>
        <taxon>Adrianichthyidae</taxon>
        <taxon>Oryziinae</taxon>
        <taxon>Oryzias</taxon>
    </lineage>
</organism>
<comment type="caution">
    <text evidence="1">The sequence shown here is derived from an EMBL/GenBank/DDBJ whole genome shotgun (WGS) entry which is preliminary data.</text>
</comment>
<dbReference type="AlphaFoldDB" id="A0A834FQB6"/>
<dbReference type="EMBL" id="WKFB01000027">
    <property type="protein sequence ID" value="KAF6738413.1"/>
    <property type="molecule type" value="Genomic_DNA"/>
</dbReference>
<protein>
    <submittedName>
        <fullName evidence="1">Uncharacterized protein</fullName>
    </submittedName>
</protein>
<sequence>MFSILCDVTEEVTSEELLPPAGQRRNHWLNGDRNEDSPLLGQNPSGFRSIFAAEESAPPRVQQRHKEALFLHAGLRESDLRDLGLRDQDLRDLDLLIGPLRMRQLRIVWKVAMATAGGAQRALAAARRRCCSGDGAACRFALRSVSQADCTAGMKIKSALRGVFLIRQLLLI</sequence>
<dbReference type="Proteomes" id="UP000646548">
    <property type="component" value="Unassembled WGS sequence"/>
</dbReference>